<name>A0ABV4BR09_9CLOT</name>
<dbReference type="EMBL" id="JBGEWD010000014">
    <property type="protein sequence ID" value="MEY8001219.1"/>
    <property type="molecule type" value="Genomic_DNA"/>
</dbReference>
<proteinExistence type="predicted"/>
<sequence length="56" mass="6569">MDFETYLKENFSEGTIDYAIRANVKDRKAIFYIYPYGKDGKTLDFEVKGNELIPIK</sequence>
<reference evidence="1 2" key="1">
    <citation type="submission" date="2024-08" db="EMBL/GenBank/DDBJ databases">
        <title>Clostridium lapicellarii sp. nov., and Clostridium renhuaiense sp. nov., two species isolated from the mud in a fermentation cellar used for producing sauce-flavour Chinese liquors.</title>
        <authorList>
            <person name="Yang F."/>
            <person name="Wang H."/>
            <person name="Chen L.Q."/>
            <person name="Zhou N."/>
            <person name="Lu J.J."/>
            <person name="Pu X.X."/>
            <person name="Wan B."/>
            <person name="Wang L."/>
            <person name="Liu S.J."/>
        </authorList>
    </citation>
    <scope>NUCLEOTIDE SEQUENCE [LARGE SCALE GENOMIC DNA]</scope>
    <source>
        <strain evidence="1 2">MT-5</strain>
    </source>
</reference>
<comment type="caution">
    <text evidence="1">The sequence shown here is derived from an EMBL/GenBank/DDBJ whole genome shotgun (WGS) entry which is preliminary data.</text>
</comment>
<keyword evidence="2" id="KW-1185">Reference proteome</keyword>
<dbReference type="Proteomes" id="UP001564657">
    <property type="component" value="Unassembled WGS sequence"/>
</dbReference>
<accession>A0ABV4BR09</accession>
<evidence type="ECO:0000313" key="2">
    <source>
        <dbReference type="Proteomes" id="UP001564657"/>
    </source>
</evidence>
<evidence type="ECO:0000313" key="1">
    <source>
        <dbReference type="EMBL" id="MEY8001219.1"/>
    </source>
</evidence>
<protein>
    <submittedName>
        <fullName evidence="1">Uncharacterized protein</fullName>
    </submittedName>
</protein>
<organism evidence="1 2">
    <name type="scientific">Clostridium moutaii</name>
    <dbReference type="NCBI Taxonomy" id="3240932"/>
    <lineage>
        <taxon>Bacteria</taxon>
        <taxon>Bacillati</taxon>
        <taxon>Bacillota</taxon>
        <taxon>Clostridia</taxon>
        <taxon>Eubacteriales</taxon>
        <taxon>Clostridiaceae</taxon>
        <taxon>Clostridium</taxon>
    </lineage>
</organism>
<dbReference type="RefSeq" id="WP_369705112.1">
    <property type="nucleotide sequence ID" value="NZ_JBGEWD010000014.1"/>
</dbReference>
<gene>
    <name evidence="1" type="ORF">AB8U03_13640</name>
</gene>